<reference evidence="1 2" key="1">
    <citation type="journal article" date="2016" name="Nat. Commun.">
        <title>Thousands of microbial genomes shed light on interconnected biogeochemical processes in an aquifer system.</title>
        <authorList>
            <person name="Anantharaman K."/>
            <person name="Brown C.T."/>
            <person name="Hug L.A."/>
            <person name="Sharon I."/>
            <person name="Castelle C.J."/>
            <person name="Probst A.J."/>
            <person name="Thomas B.C."/>
            <person name="Singh A."/>
            <person name="Wilkins M.J."/>
            <person name="Karaoz U."/>
            <person name="Brodie E.L."/>
            <person name="Williams K.H."/>
            <person name="Hubbard S.S."/>
            <person name="Banfield J.F."/>
        </authorList>
    </citation>
    <scope>NUCLEOTIDE SEQUENCE [LARGE SCALE GENOMIC DNA]</scope>
</reference>
<gene>
    <name evidence="1" type="ORF">A2841_03125</name>
</gene>
<protein>
    <recommendedName>
        <fullName evidence="3">Lipoprotein</fullName>
    </recommendedName>
</protein>
<proteinExistence type="predicted"/>
<comment type="caution">
    <text evidence="1">The sequence shown here is derived from an EMBL/GenBank/DDBJ whole genome shotgun (WGS) entry which is preliminary data.</text>
</comment>
<evidence type="ECO:0000313" key="2">
    <source>
        <dbReference type="Proteomes" id="UP000178249"/>
    </source>
</evidence>
<dbReference type="PROSITE" id="PS51257">
    <property type="entry name" value="PROKAR_LIPOPROTEIN"/>
    <property type="match status" value="1"/>
</dbReference>
<dbReference type="EMBL" id="MFKP01000058">
    <property type="protein sequence ID" value="OGG43027.1"/>
    <property type="molecule type" value="Genomic_DNA"/>
</dbReference>
<organism evidence="1 2">
    <name type="scientific">Candidatus Kaiserbacteria bacterium RIFCSPHIGHO2_01_FULL_48_10</name>
    <dbReference type="NCBI Taxonomy" id="1798476"/>
    <lineage>
        <taxon>Bacteria</taxon>
        <taxon>Candidatus Kaiseribacteriota</taxon>
    </lineage>
</organism>
<evidence type="ECO:0008006" key="3">
    <source>
        <dbReference type="Google" id="ProtNLM"/>
    </source>
</evidence>
<name>A0A1F6C2L3_9BACT</name>
<sequence>MENVNKIFKKAAFAGLLATAGCGEKVALDSNGCEISVTKSLLAESCENGYRYTVPGSFIVSATPRDLRLAVKYNFNYAIKTFEKRHPNLEVRTAIGPDTDGNFGLTTARKRRLGGML</sequence>
<evidence type="ECO:0000313" key="1">
    <source>
        <dbReference type="EMBL" id="OGG43027.1"/>
    </source>
</evidence>
<accession>A0A1F6C2L3</accession>
<dbReference type="Proteomes" id="UP000178249">
    <property type="component" value="Unassembled WGS sequence"/>
</dbReference>
<dbReference type="AlphaFoldDB" id="A0A1F6C2L3"/>